<dbReference type="InterPro" id="IPR035418">
    <property type="entry name" value="AraC-bd_2"/>
</dbReference>
<dbReference type="InterPro" id="IPR050204">
    <property type="entry name" value="AraC_XylS_family_regulators"/>
</dbReference>
<organism evidence="5 6">
    <name type="scientific">Franzmannia pantelleriensis</name>
    <dbReference type="NCBI Taxonomy" id="48727"/>
    <lineage>
        <taxon>Bacteria</taxon>
        <taxon>Pseudomonadati</taxon>
        <taxon>Pseudomonadota</taxon>
        <taxon>Gammaproteobacteria</taxon>
        <taxon>Oceanospirillales</taxon>
        <taxon>Halomonadaceae</taxon>
        <taxon>Franzmannia</taxon>
    </lineage>
</organism>
<dbReference type="AlphaFoldDB" id="A0A1G9E655"/>
<dbReference type="InterPro" id="IPR018062">
    <property type="entry name" value="HTH_AraC-typ_CS"/>
</dbReference>
<dbReference type="PROSITE" id="PS00041">
    <property type="entry name" value="HTH_ARAC_FAMILY_1"/>
    <property type="match status" value="1"/>
</dbReference>
<evidence type="ECO:0000256" key="1">
    <source>
        <dbReference type="ARBA" id="ARBA00023015"/>
    </source>
</evidence>
<dbReference type="PROSITE" id="PS01124">
    <property type="entry name" value="HTH_ARAC_FAMILY_2"/>
    <property type="match status" value="1"/>
</dbReference>
<sequence>MPGSNNTNYLDQSLPHVHFSTRDLDREHRSQAWRDIADPFFHVDPDSSDIIEGEIDSYLFGDWMLGTIRCNSHRFFRQASLAPSEGLNYYFIQVYRYGRLEGQCGDTNLNARPGDVSFLDTRQLIDLEATSMESLTLILPRYDLGLDVNETDLHGTLLPREQPLTKLITAHLEALCAQLPQLTQRDVPRLQPCTRNLLASGIDPAECTSGHLSPSAQSLKQRLHAFIDRHLTDPGLGPAMLLDAFSISRTTLYRAFGKPGVSDYIRYRRLESALRDMRNQPQEPVSQVAFRWGFANERQFQRAFQAHFGMSPIEAREQGDLLLQRTSPAIAIQETLLYWSRYRQT</sequence>
<dbReference type="RefSeq" id="WP_089656395.1">
    <property type="nucleotide sequence ID" value="NZ_FNGH01000001.1"/>
</dbReference>
<dbReference type="EMBL" id="FNGH01000001">
    <property type="protein sequence ID" value="SDK71622.1"/>
    <property type="molecule type" value="Genomic_DNA"/>
</dbReference>
<dbReference type="GO" id="GO:0043565">
    <property type="term" value="F:sequence-specific DNA binding"/>
    <property type="evidence" value="ECO:0007669"/>
    <property type="project" value="InterPro"/>
</dbReference>
<reference evidence="6" key="1">
    <citation type="submission" date="2016-10" db="EMBL/GenBank/DDBJ databases">
        <authorList>
            <person name="Varghese N."/>
            <person name="Submissions S."/>
        </authorList>
    </citation>
    <scope>NUCLEOTIDE SEQUENCE [LARGE SCALE GENOMIC DNA]</scope>
    <source>
        <strain evidence="6">AAP</strain>
    </source>
</reference>
<dbReference type="InterPro" id="IPR009057">
    <property type="entry name" value="Homeodomain-like_sf"/>
</dbReference>
<dbReference type="Pfam" id="PF12833">
    <property type="entry name" value="HTH_18"/>
    <property type="match status" value="1"/>
</dbReference>
<keyword evidence="1" id="KW-0805">Transcription regulation</keyword>
<dbReference type="Proteomes" id="UP000199107">
    <property type="component" value="Unassembled WGS sequence"/>
</dbReference>
<dbReference type="PANTHER" id="PTHR46796">
    <property type="entry name" value="HTH-TYPE TRANSCRIPTIONAL ACTIVATOR RHAS-RELATED"/>
    <property type="match status" value="1"/>
</dbReference>
<dbReference type="SMART" id="SM00342">
    <property type="entry name" value="HTH_ARAC"/>
    <property type="match status" value="1"/>
</dbReference>
<evidence type="ECO:0000259" key="4">
    <source>
        <dbReference type="PROSITE" id="PS01124"/>
    </source>
</evidence>
<keyword evidence="6" id="KW-1185">Reference proteome</keyword>
<proteinExistence type="predicted"/>
<evidence type="ECO:0000313" key="6">
    <source>
        <dbReference type="Proteomes" id="UP000199107"/>
    </source>
</evidence>
<feature type="domain" description="HTH araC/xylS-type" evidence="4">
    <location>
        <begin position="221"/>
        <end position="318"/>
    </location>
</feature>
<accession>A0A1G9E655</accession>
<evidence type="ECO:0000256" key="2">
    <source>
        <dbReference type="ARBA" id="ARBA00023125"/>
    </source>
</evidence>
<protein>
    <submittedName>
        <fullName evidence="5">Transcriptional regulator, AraC family</fullName>
    </submittedName>
</protein>
<keyword evidence="3" id="KW-0804">Transcription</keyword>
<dbReference type="InterPro" id="IPR018060">
    <property type="entry name" value="HTH_AraC"/>
</dbReference>
<dbReference type="GO" id="GO:0003700">
    <property type="term" value="F:DNA-binding transcription factor activity"/>
    <property type="evidence" value="ECO:0007669"/>
    <property type="project" value="InterPro"/>
</dbReference>
<evidence type="ECO:0000256" key="3">
    <source>
        <dbReference type="ARBA" id="ARBA00023163"/>
    </source>
</evidence>
<dbReference type="SUPFAM" id="SSF46689">
    <property type="entry name" value="Homeodomain-like"/>
    <property type="match status" value="1"/>
</dbReference>
<dbReference type="PANTHER" id="PTHR46796:SF6">
    <property type="entry name" value="ARAC SUBFAMILY"/>
    <property type="match status" value="1"/>
</dbReference>
<dbReference type="Pfam" id="PF14525">
    <property type="entry name" value="AraC_binding_2"/>
    <property type="match status" value="1"/>
</dbReference>
<name>A0A1G9E655_9GAMM</name>
<dbReference type="STRING" id="48727.SAMN05192555_1017"/>
<dbReference type="OrthoDB" id="9816461at2"/>
<gene>
    <name evidence="5" type="ORF">SAMN05192555_1017</name>
</gene>
<dbReference type="Gene3D" id="1.10.10.60">
    <property type="entry name" value="Homeodomain-like"/>
    <property type="match status" value="1"/>
</dbReference>
<evidence type="ECO:0000313" key="5">
    <source>
        <dbReference type="EMBL" id="SDK71622.1"/>
    </source>
</evidence>
<keyword evidence="2" id="KW-0238">DNA-binding</keyword>